<feature type="non-terminal residue" evidence="1">
    <location>
        <position position="107"/>
    </location>
</feature>
<reference evidence="1 2" key="1">
    <citation type="submission" date="2023-05" db="EMBL/GenBank/DDBJ databases">
        <title>B98-5 Cell Line De Novo Hybrid Assembly: An Optical Mapping Approach.</title>
        <authorList>
            <person name="Kananen K."/>
            <person name="Auerbach J.A."/>
            <person name="Kautto E."/>
            <person name="Blachly J.S."/>
        </authorList>
    </citation>
    <scope>NUCLEOTIDE SEQUENCE [LARGE SCALE GENOMIC DNA]</scope>
    <source>
        <strain evidence="1">B95-8</strain>
        <tissue evidence="1">Cell line</tissue>
    </source>
</reference>
<gene>
    <name evidence="1" type="ORF">P7K49_004505</name>
</gene>
<comment type="caution">
    <text evidence="1">The sequence shown here is derived from an EMBL/GenBank/DDBJ whole genome shotgun (WGS) entry which is preliminary data.</text>
</comment>
<proteinExistence type="predicted"/>
<sequence length="107" mass="11407">MTFNAGPSLLSQSALQLNSKPEGSFQYPASYHSNQTLALGETTPSQLPARGAQARAAGQSFSQDEFVELVQRRESGLSFPSDPNDILESDLSGFIDILSTRPGLCSA</sequence>
<evidence type="ECO:0000313" key="2">
    <source>
        <dbReference type="Proteomes" id="UP001266305"/>
    </source>
</evidence>
<accession>A0ABQ9W7L4</accession>
<dbReference type="Proteomes" id="UP001266305">
    <property type="component" value="Unassembled WGS sequence"/>
</dbReference>
<keyword evidence="2" id="KW-1185">Reference proteome</keyword>
<dbReference type="EMBL" id="JASSZA010000002">
    <property type="protein sequence ID" value="KAK2117619.1"/>
    <property type="molecule type" value="Genomic_DNA"/>
</dbReference>
<organism evidence="1 2">
    <name type="scientific">Saguinus oedipus</name>
    <name type="common">Cotton-top tamarin</name>
    <name type="synonym">Oedipomidas oedipus</name>
    <dbReference type="NCBI Taxonomy" id="9490"/>
    <lineage>
        <taxon>Eukaryota</taxon>
        <taxon>Metazoa</taxon>
        <taxon>Chordata</taxon>
        <taxon>Craniata</taxon>
        <taxon>Vertebrata</taxon>
        <taxon>Euteleostomi</taxon>
        <taxon>Mammalia</taxon>
        <taxon>Eutheria</taxon>
        <taxon>Euarchontoglires</taxon>
        <taxon>Primates</taxon>
        <taxon>Haplorrhini</taxon>
        <taxon>Platyrrhini</taxon>
        <taxon>Cebidae</taxon>
        <taxon>Callitrichinae</taxon>
        <taxon>Saguinus</taxon>
    </lineage>
</organism>
<evidence type="ECO:0000313" key="1">
    <source>
        <dbReference type="EMBL" id="KAK2117619.1"/>
    </source>
</evidence>
<name>A0ABQ9W7L4_SAGOE</name>
<protein>
    <submittedName>
        <fullName evidence="1">Uncharacterized protein</fullName>
    </submittedName>
</protein>